<reference evidence="1" key="1">
    <citation type="submission" date="2018-05" db="EMBL/GenBank/DDBJ databases">
        <authorList>
            <person name="Lanie J.A."/>
            <person name="Ng W.-L."/>
            <person name="Kazmierczak K.M."/>
            <person name="Andrzejewski T.M."/>
            <person name="Davidsen T.M."/>
            <person name="Wayne K.J."/>
            <person name="Tettelin H."/>
            <person name="Glass J.I."/>
            <person name="Rusch D."/>
            <person name="Podicherti R."/>
            <person name="Tsui H.-C.T."/>
            <person name="Winkler M.E."/>
        </authorList>
    </citation>
    <scope>NUCLEOTIDE SEQUENCE</scope>
</reference>
<name>A0A381Y0U5_9ZZZZ</name>
<feature type="non-terminal residue" evidence="1">
    <location>
        <position position="1"/>
    </location>
</feature>
<accession>A0A381Y0U5</accession>
<protein>
    <recommendedName>
        <fullName evidence="2">23S rRNA accumulation protein YceD</fullName>
    </recommendedName>
</protein>
<dbReference type="InterPro" id="IPR003772">
    <property type="entry name" value="YceD"/>
</dbReference>
<sequence length="116" mass="12762">VTLELDYETELELVCQRCLEPFTQEICEHTSVALELSSLSWPIKVNDCELLILPGDRLSPSALIEDGLILSVPLAPVHFPEEDRCGSLMKRLKSSVDCLATQPQASLVAENNLGVI</sequence>
<evidence type="ECO:0008006" key="2">
    <source>
        <dbReference type="Google" id="ProtNLM"/>
    </source>
</evidence>
<gene>
    <name evidence="1" type="ORF">METZ01_LOCUS123145</name>
</gene>
<evidence type="ECO:0000313" key="1">
    <source>
        <dbReference type="EMBL" id="SVA70291.1"/>
    </source>
</evidence>
<organism evidence="1">
    <name type="scientific">marine metagenome</name>
    <dbReference type="NCBI Taxonomy" id="408172"/>
    <lineage>
        <taxon>unclassified sequences</taxon>
        <taxon>metagenomes</taxon>
        <taxon>ecological metagenomes</taxon>
    </lineage>
</organism>
<dbReference type="Pfam" id="PF02620">
    <property type="entry name" value="YceD"/>
    <property type="match status" value="1"/>
</dbReference>
<dbReference type="AlphaFoldDB" id="A0A381Y0U5"/>
<dbReference type="EMBL" id="UINC01016985">
    <property type="protein sequence ID" value="SVA70291.1"/>
    <property type="molecule type" value="Genomic_DNA"/>
</dbReference>
<proteinExistence type="predicted"/>